<proteinExistence type="predicted"/>
<evidence type="ECO:0000313" key="4">
    <source>
        <dbReference type="Proteomes" id="UP000015527"/>
    </source>
</evidence>
<dbReference type="InterPro" id="IPR029063">
    <property type="entry name" value="SAM-dependent_MTases_sf"/>
</dbReference>
<dbReference type="SUPFAM" id="SSF53335">
    <property type="entry name" value="S-adenosyl-L-methionine-dependent methyltransferases"/>
    <property type="match status" value="1"/>
</dbReference>
<dbReference type="Proteomes" id="UP000015527">
    <property type="component" value="Unassembled WGS sequence"/>
</dbReference>
<reference evidence="3 4" key="1">
    <citation type="journal article" date="2013" name="Genome Announc.">
        <title>Genome Sequence of Novosphingobium lindaniclasticum LE124T, Isolated from a Hexachlorocyclohexane Dumpsite.</title>
        <authorList>
            <person name="Saxena A."/>
            <person name="Nayyar N."/>
            <person name="Sangwan N."/>
            <person name="Kumari R."/>
            <person name="Khurana J.P."/>
            <person name="Lal R."/>
        </authorList>
    </citation>
    <scope>NUCLEOTIDE SEQUENCE [LARGE SCALE GENOMIC DNA]</scope>
    <source>
        <strain evidence="3 4">LE124</strain>
    </source>
</reference>
<dbReference type="Gene3D" id="3.40.50.150">
    <property type="entry name" value="Vaccinia Virus protein VP39"/>
    <property type="match status" value="1"/>
</dbReference>
<keyword evidence="4" id="KW-1185">Reference proteome</keyword>
<dbReference type="Pfam" id="PF08241">
    <property type="entry name" value="Methyltransf_11"/>
    <property type="match status" value="1"/>
</dbReference>
<protein>
    <recommendedName>
        <fullName evidence="2">Methyltransferase type 11 domain-containing protein</fullName>
    </recommendedName>
</protein>
<evidence type="ECO:0000256" key="1">
    <source>
        <dbReference type="SAM" id="MobiDB-lite"/>
    </source>
</evidence>
<name>T0HQ70_9SPHN</name>
<accession>T0HQ70</accession>
<dbReference type="PANTHER" id="PTHR43591:SF24">
    <property type="entry name" value="2-METHOXY-6-POLYPRENYL-1,4-BENZOQUINOL METHYLASE, MITOCHONDRIAL"/>
    <property type="match status" value="1"/>
</dbReference>
<feature type="domain" description="Methyltransferase type 11" evidence="2">
    <location>
        <begin position="63"/>
        <end position="160"/>
    </location>
</feature>
<dbReference type="PATRIC" id="fig|1096930.3.peg.2230"/>
<feature type="region of interest" description="Disordered" evidence="1">
    <location>
        <begin position="1"/>
        <end position="26"/>
    </location>
</feature>
<dbReference type="GO" id="GO:0008757">
    <property type="term" value="F:S-adenosylmethionine-dependent methyltransferase activity"/>
    <property type="evidence" value="ECO:0007669"/>
    <property type="project" value="InterPro"/>
</dbReference>
<dbReference type="AlphaFoldDB" id="T0HQ70"/>
<dbReference type="InterPro" id="IPR013216">
    <property type="entry name" value="Methyltransf_11"/>
</dbReference>
<dbReference type="eggNOG" id="COG2226">
    <property type="taxonomic scope" value="Bacteria"/>
</dbReference>
<evidence type="ECO:0000313" key="3">
    <source>
        <dbReference type="EMBL" id="EQB15202.1"/>
    </source>
</evidence>
<dbReference type="EMBL" id="ATHL01000076">
    <property type="protein sequence ID" value="EQB15202.1"/>
    <property type="molecule type" value="Genomic_DNA"/>
</dbReference>
<dbReference type="RefSeq" id="WP_021234094.1">
    <property type="nucleotide sequence ID" value="NZ_ATHL01000076.1"/>
</dbReference>
<sequence>MQPVSDNDASGEATSPSEAAPPPVNANKALWEKGDFTRLAATMRESGEELVAWIDPRPGTEVLDLGCGDGTTAVPAARRGARVLGVDIAANLVTAGNRRAQDEGLTHLRFVEGDASALTGIEDGRFDLVVSIFGAMFAPRPLDVAAEMVRVCRPGGRIVMGNWIAGDPTLVARVLKICGGYMPPPPEGFVSPVTWGQVEVVRDRFGATGIPPERVHCEQASYTFRFPGPPRGFLDIFRDYYGPTMNAFEAADRSGRRQELESELEALFEAENRGGPDRTIIPATYLRVSVDR</sequence>
<dbReference type="CDD" id="cd02440">
    <property type="entry name" value="AdoMet_MTases"/>
    <property type="match status" value="1"/>
</dbReference>
<gene>
    <name evidence="3" type="ORF">L284_11235</name>
</gene>
<organism evidence="3 4">
    <name type="scientific">Novosphingobium lindaniclasticum LE124</name>
    <dbReference type="NCBI Taxonomy" id="1096930"/>
    <lineage>
        <taxon>Bacteria</taxon>
        <taxon>Pseudomonadati</taxon>
        <taxon>Pseudomonadota</taxon>
        <taxon>Alphaproteobacteria</taxon>
        <taxon>Sphingomonadales</taxon>
        <taxon>Sphingomonadaceae</taxon>
        <taxon>Novosphingobium</taxon>
    </lineage>
</organism>
<comment type="caution">
    <text evidence="3">The sequence shown here is derived from an EMBL/GenBank/DDBJ whole genome shotgun (WGS) entry which is preliminary data.</text>
</comment>
<evidence type="ECO:0000259" key="2">
    <source>
        <dbReference type="Pfam" id="PF08241"/>
    </source>
</evidence>
<dbReference type="PANTHER" id="PTHR43591">
    <property type="entry name" value="METHYLTRANSFERASE"/>
    <property type="match status" value="1"/>
</dbReference>
<dbReference type="OrthoDB" id="5449367at2"/>